<accession>A7F514</accession>
<evidence type="ECO:0000313" key="1">
    <source>
        <dbReference type="EMBL" id="EDN97835.1"/>
    </source>
</evidence>
<reference evidence="2" key="1">
    <citation type="journal article" date="2011" name="PLoS Genet.">
        <title>Genomic analysis of the necrotrophic fungal pathogens Sclerotinia sclerotiorum and Botrytis cinerea.</title>
        <authorList>
            <person name="Amselem J."/>
            <person name="Cuomo C.A."/>
            <person name="van Kan J.A."/>
            <person name="Viaud M."/>
            <person name="Benito E.P."/>
            <person name="Couloux A."/>
            <person name="Coutinho P.M."/>
            <person name="de Vries R.P."/>
            <person name="Dyer P.S."/>
            <person name="Fillinger S."/>
            <person name="Fournier E."/>
            <person name="Gout L."/>
            <person name="Hahn M."/>
            <person name="Kohn L."/>
            <person name="Lapalu N."/>
            <person name="Plummer K.M."/>
            <person name="Pradier J.M."/>
            <person name="Quevillon E."/>
            <person name="Sharon A."/>
            <person name="Simon A."/>
            <person name="ten Have A."/>
            <person name="Tudzynski B."/>
            <person name="Tudzynski P."/>
            <person name="Wincker P."/>
            <person name="Andrew M."/>
            <person name="Anthouard V."/>
            <person name="Beever R.E."/>
            <person name="Beffa R."/>
            <person name="Benoit I."/>
            <person name="Bouzid O."/>
            <person name="Brault B."/>
            <person name="Chen Z."/>
            <person name="Choquer M."/>
            <person name="Collemare J."/>
            <person name="Cotton P."/>
            <person name="Danchin E.G."/>
            <person name="Da Silva C."/>
            <person name="Gautier A."/>
            <person name="Giraud C."/>
            <person name="Giraud T."/>
            <person name="Gonzalez C."/>
            <person name="Grossetete S."/>
            <person name="Guldener U."/>
            <person name="Henrissat B."/>
            <person name="Howlett B.J."/>
            <person name="Kodira C."/>
            <person name="Kretschmer M."/>
            <person name="Lappartient A."/>
            <person name="Leroch M."/>
            <person name="Levis C."/>
            <person name="Mauceli E."/>
            <person name="Neuveglise C."/>
            <person name="Oeser B."/>
            <person name="Pearson M."/>
            <person name="Poulain J."/>
            <person name="Poussereau N."/>
            <person name="Quesneville H."/>
            <person name="Rascle C."/>
            <person name="Schumacher J."/>
            <person name="Segurens B."/>
            <person name="Sexton A."/>
            <person name="Silva E."/>
            <person name="Sirven C."/>
            <person name="Soanes D.M."/>
            <person name="Talbot N.J."/>
            <person name="Templeton M."/>
            <person name="Yandava C."/>
            <person name="Yarden O."/>
            <person name="Zeng Q."/>
            <person name="Rollins J.A."/>
            <person name="Lebrun M.H."/>
            <person name="Dickman M."/>
        </authorList>
    </citation>
    <scope>NUCLEOTIDE SEQUENCE [LARGE SCALE GENOMIC DNA]</scope>
    <source>
        <strain evidence="2">ATCC 18683 / 1980 / Ss-1</strain>
    </source>
</reference>
<dbReference type="KEGG" id="ssl:SS1G_12689"/>
<dbReference type="GeneID" id="5482231"/>
<protein>
    <submittedName>
        <fullName evidence="1">Uncharacterized protein</fullName>
    </submittedName>
</protein>
<dbReference type="RefSeq" id="XP_001586114.1">
    <property type="nucleotide sequence ID" value="XM_001586064.1"/>
</dbReference>
<dbReference type="InParanoid" id="A7F514"/>
<dbReference type="EMBL" id="CH476642">
    <property type="protein sequence ID" value="EDN97835.1"/>
    <property type="molecule type" value="Genomic_DNA"/>
</dbReference>
<keyword evidence="2" id="KW-1185">Reference proteome</keyword>
<name>A7F514_SCLS1</name>
<organism evidence="1 2">
    <name type="scientific">Sclerotinia sclerotiorum (strain ATCC 18683 / 1980 / Ss-1)</name>
    <name type="common">White mold</name>
    <name type="synonym">Whetzelinia sclerotiorum</name>
    <dbReference type="NCBI Taxonomy" id="665079"/>
    <lineage>
        <taxon>Eukaryota</taxon>
        <taxon>Fungi</taxon>
        <taxon>Dikarya</taxon>
        <taxon>Ascomycota</taxon>
        <taxon>Pezizomycotina</taxon>
        <taxon>Leotiomycetes</taxon>
        <taxon>Helotiales</taxon>
        <taxon>Sclerotiniaceae</taxon>
        <taxon>Sclerotinia</taxon>
    </lineage>
</organism>
<evidence type="ECO:0000313" key="2">
    <source>
        <dbReference type="Proteomes" id="UP000001312"/>
    </source>
</evidence>
<sequence length="41" mass="4963">MPVSFKLADFERQTDVSFRIMKINPKKKQRLKIRKESRVNV</sequence>
<proteinExistence type="predicted"/>
<dbReference type="AlphaFoldDB" id="A7F514"/>
<gene>
    <name evidence="1" type="ORF">SS1G_12689</name>
</gene>
<dbReference type="Proteomes" id="UP000001312">
    <property type="component" value="Unassembled WGS sequence"/>
</dbReference>